<dbReference type="Pfam" id="PF04437">
    <property type="entry name" value="RINT1_TIP1"/>
    <property type="match status" value="1"/>
</dbReference>
<dbReference type="Gene3D" id="1.20.58.1420">
    <property type="entry name" value="Dsl1p vesicle tethering complex, Tip20p subunit, domain B"/>
    <property type="match status" value="1"/>
</dbReference>
<evidence type="ECO:0000313" key="2">
    <source>
        <dbReference type="Proteomes" id="UP000799440"/>
    </source>
</evidence>
<dbReference type="GO" id="GO:0006890">
    <property type="term" value="P:retrograde vesicle-mediated transport, Golgi to endoplasmic reticulum"/>
    <property type="evidence" value="ECO:0007669"/>
    <property type="project" value="InterPro"/>
</dbReference>
<reference evidence="1" key="1">
    <citation type="journal article" date="2020" name="Stud. Mycol.">
        <title>101 Dothideomycetes genomes: a test case for predicting lifestyles and emergence of pathogens.</title>
        <authorList>
            <person name="Haridas S."/>
            <person name="Albert R."/>
            <person name="Binder M."/>
            <person name="Bloem J."/>
            <person name="Labutti K."/>
            <person name="Salamov A."/>
            <person name="Andreopoulos B."/>
            <person name="Baker S."/>
            <person name="Barry K."/>
            <person name="Bills G."/>
            <person name="Bluhm B."/>
            <person name="Cannon C."/>
            <person name="Castanera R."/>
            <person name="Culley D."/>
            <person name="Daum C."/>
            <person name="Ezra D."/>
            <person name="Gonzalez J."/>
            <person name="Henrissat B."/>
            <person name="Kuo A."/>
            <person name="Liang C."/>
            <person name="Lipzen A."/>
            <person name="Lutzoni F."/>
            <person name="Magnuson J."/>
            <person name="Mondo S."/>
            <person name="Nolan M."/>
            <person name="Ohm R."/>
            <person name="Pangilinan J."/>
            <person name="Park H.-J."/>
            <person name="Ramirez L."/>
            <person name="Alfaro M."/>
            <person name="Sun H."/>
            <person name="Tritt A."/>
            <person name="Yoshinaga Y."/>
            <person name="Zwiers L.-H."/>
            <person name="Turgeon B."/>
            <person name="Goodwin S."/>
            <person name="Spatafora J."/>
            <person name="Crous P."/>
            <person name="Grigoriev I."/>
        </authorList>
    </citation>
    <scope>NUCLEOTIDE SEQUENCE</scope>
    <source>
        <strain evidence="1">CBS 119925</strain>
    </source>
</reference>
<dbReference type="GO" id="GO:0006888">
    <property type="term" value="P:endoplasmic reticulum to Golgi vesicle-mediated transport"/>
    <property type="evidence" value="ECO:0007669"/>
    <property type="project" value="InterPro"/>
</dbReference>
<name>A0A6A6VA60_9PLEO</name>
<evidence type="ECO:0000313" key="1">
    <source>
        <dbReference type="EMBL" id="KAF2747498.1"/>
    </source>
</evidence>
<dbReference type="InterPro" id="IPR042042">
    <property type="entry name" value="Tip20p_domB"/>
</dbReference>
<dbReference type="InterPro" id="IPR007528">
    <property type="entry name" value="RINT1_Tip20"/>
</dbReference>
<dbReference type="GO" id="GO:0070939">
    <property type="term" value="C:Dsl1/NZR complex"/>
    <property type="evidence" value="ECO:0007669"/>
    <property type="project" value="InterPro"/>
</dbReference>
<protein>
    <submittedName>
        <fullName evidence="1">RINT-1 family protein-like protein</fullName>
    </submittedName>
</protein>
<gene>
    <name evidence="1" type="ORF">M011DRAFT_402359</name>
</gene>
<dbReference type="OrthoDB" id="2189254at2759"/>
<dbReference type="PANTHER" id="PTHR13520">
    <property type="entry name" value="RAD50-INTERACTING PROTEIN 1 RINT-1"/>
    <property type="match status" value="1"/>
</dbReference>
<dbReference type="AlphaFoldDB" id="A0A6A6VA60"/>
<dbReference type="GO" id="GO:0060628">
    <property type="term" value="P:regulation of ER to Golgi vesicle-mediated transport"/>
    <property type="evidence" value="ECO:0007669"/>
    <property type="project" value="TreeGrafter"/>
</dbReference>
<keyword evidence="2" id="KW-1185">Reference proteome</keyword>
<proteinExistence type="predicted"/>
<dbReference type="Gene3D" id="1.20.58.670">
    <property type="entry name" value="Dsl1p vesicle tethering complex, Tip20p subunit, domain D"/>
    <property type="match status" value="1"/>
</dbReference>
<dbReference type="EMBL" id="MU006572">
    <property type="protein sequence ID" value="KAF2747498.1"/>
    <property type="molecule type" value="Genomic_DNA"/>
</dbReference>
<organism evidence="1 2">
    <name type="scientific">Sporormia fimetaria CBS 119925</name>
    <dbReference type="NCBI Taxonomy" id="1340428"/>
    <lineage>
        <taxon>Eukaryota</taxon>
        <taxon>Fungi</taxon>
        <taxon>Dikarya</taxon>
        <taxon>Ascomycota</taxon>
        <taxon>Pezizomycotina</taxon>
        <taxon>Dothideomycetes</taxon>
        <taxon>Pleosporomycetidae</taxon>
        <taxon>Pleosporales</taxon>
        <taxon>Sporormiaceae</taxon>
        <taxon>Sporormia</taxon>
    </lineage>
</organism>
<dbReference type="Proteomes" id="UP000799440">
    <property type="component" value="Unassembled WGS sequence"/>
</dbReference>
<dbReference type="PROSITE" id="PS51386">
    <property type="entry name" value="RINT1_TIP20"/>
    <property type="match status" value="1"/>
</dbReference>
<sequence>MDARVVDYLDDKLQTLGDLDSLDALLANIQEQQGLLQQQLRDAQGSLADAKQTAREHHDALQARVASFKRDQQDIDRRLMVITASETSDDAVPRFEGVLATLQRFDVANAYLELLQQVHTLSDEAQSQLQTSSEAALRPYKQLRSLHTRLVRLQEDAEGAAPQLLHHVDQITQGLRNQILVAFTSQLEQVLKRVRWPTPAATIPGPLQEEWVVATNNLLELQMPELEALVSGTGGTSKAKPPAVLLPFAVLVRPLEMRFRYHFEGDKPTNRIDRPEYFLTHITSLLSDYSAFVQDFVQPILLKHFRGTDLAMTPVYVDATCALITALLPMVRAKVGALLPKVAGEPQLLSHLMHELMAFDTTIREDWGYDGGYGVEGWNGLSWEVLVQGDWFGRWLQVEKDFALARYQSIVDAPDFGDLDYESVDPKATKPTKGAIRVNDLLETITGQADRYRPLTAFEHKISFVIDIQIAIFDKLHERLQSSLEAYLAMTTTIGRAVGGISKEEQDKLLGIEGLERLCKTYGSADYLEKAMRDWSDDVFFLDIWEELNERSRQAKSIGNMSVADIAERTSSTVGSDEEGGALFDETAGSYSKLRERSEQIITDTLNNNVRLTLRAYRQINPWATLTGSSASPGATLSPTAELDPLLVYLTNTLGFLCHALAAAPLRRITRSILATISKTLWDNVLTRHRFSTNGASQLQADLTAICQVVNNAVGAGVAEAGLRKCLEGAQLVGLPVKGGKPEKASRGPAPSGDEAEADWEVWGADAAEAADQETNRTSSDRLGLWEVEKRLFADNHSAREVLEDLGFETLTETEAREVLGKRVELAG</sequence>
<dbReference type="PANTHER" id="PTHR13520:SF0">
    <property type="entry name" value="RAD50-INTERACTING PROTEIN 1"/>
    <property type="match status" value="1"/>
</dbReference>
<accession>A0A6A6VA60</accession>
<dbReference type="InterPro" id="IPR042044">
    <property type="entry name" value="EXOC6PINT-1/Sec15/Tip20_C_dom2"/>
</dbReference>